<feature type="chain" id="PRO_5036430399" description="WAP domain-containing protein" evidence="1">
    <location>
        <begin position="20"/>
        <end position="75"/>
    </location>
</feature>
<proteinExistence type="predicted"/>
<accession>A0A8H3AF65</accession>
<evidence type="ECO:0008006" key="5">
    <source>
        <dbReference type="Google" id="ProtNLM"/>
    </source>
</evidence>
<dbReference type="AlphaFoldDB" id="A0A8H3AF65"/>
<evidence type="ECO:0000313" key="2">
    <source>
        <dbReference type="EMBL" id="CAE6418624.1"/>
    </source>
</evidence>
<evidence type="ECO:0000313" key="3">
    <source>
        <dbReference type="EMBL" id="CAE6498455.1"/>
    </source>
</evidence>
<organism evidence="2 4">
    <name type="scientific">Rhizoctonia solani</name>
    <dbReference type="NCBI Taxonomy" id="456999"/>
    <lineage>
        <taxon>Eukaryota</taxon>
        <taxon>Fungi</taxon>
        <taxon>Dikarya</taxon>
        <taxon>Basidiomycota</taxon>
        <taxon>Agaricomycotina</taxon>
        <taxon>Agaricomycetes</taxon>
        <taxon>Cantharellales</taxon>
        <taxon>Ceratobasidiaceae</taxon>
        <taxon>Rhizoctonia</taxon>
    </lineage>
</organism>
<feature type="signal peptide" evidence="1">
    <location>
        <begin position="1"/>
        <end position="19"/>
    </location>
</feature>
<evidence type="ECO:0000256" key="1">
    <source>
        <dbReference type="SAM" id="SignalP"/>
    </source>
</evidence>
<sequence>MKLFTVVAVLVAVISSVLATPAKPPGYHKPTPTKPCSTPTPTCNAQGQPCDLGNPGACCSQTCLNLNPPAPPVCA</sequence>
<dbReference type="EMBL" id="CAJMWX010001598">
    <property type="protein sequence ID" value="CAE6498455.1"/>
    <property type="molecule type" value="Genomic_DNA"/>
</dbReference>
<dbReference type="EMBL" id="CAJMWY010000153">
    <property type="protein sequence ID" value="CAE6418624.1"/>
    <property type="molecule type" value="Genomic_DNA"/>
</dbReference>
<dbReference type="Proteomes" id="UP000663861">
    <property type="component" value="Unassembled WGS sequence"/>
</dbReference>
<name>A0A8H3AF65_9AGAM</name>
<evidence type="ECO:0000313" key="4">
    <source>
        <dbReference type="Proteomes" id="UP000663861"/>
    </source>
</evidence>
<comment type="caution">
    <text evidence="2">The sequence shown here is derived from an EMBL/GenBank/DDBJ whole genome shotgun (WGS) entry which is preliminary data.</text>
</comment>
<protein>
    <recommendedName>
        <fullName evidence="5">WAP domain-containing protein</fullName>
    </recommendedName>
</protein>
<reference evidence="2" key="1">
    <citation type="submission" date="2021-01" db="EMBL/GenBank/DDBJ databases">
        <authorList>
            <person name="Kaushik A."/>
        </authorList>
    </citation>
    <scope>NUCLEOTIDE SEQUENCE</scope>
    <source>
        <strain evidence="3">AG4-R118</strain>
        <strain evidence="2">AG4-RS23</strain>
    </source>
</reference>
<keyword evidence="1" id="KW-0732">Signal</keyword>
<dbReference type="Proteomes" id="UP000663888">
    <property type="component" value="Unassembled WGS sequence"/>
</dbReference>
<gene>
    <name evidence="3" type="ORF">RDB_LOCUS149988</name>
    <name evidence="2" type="ORF">RDB_LOCUS9703</name>
</gene>